<dbReference type="Proteomes" id="UP000002384">
    <property type="component" value="Chromosome"/>
</dbReference>
<protein>
    <recommendedName>
        <fullName evidence="1">non-specific serine/threonine protein kinase</fullName>
        <ecNumber evidence="1">2.7.11.1</ecNumber>
    </recommendedName>
</protein>
<feature type="binding site" evidence="9">
    <location>
        <position position="41"/>
    </location>
    <ligand>
        <name>ATP</name>
        <dbReference type="ChEBI" id="CHEBI:30616"/>
    </ligand>
</feature>
<feature type="domain" description="Protein kinase" evidence="11">
    <location>
        <begin position="10"/>
        <end position="275"/>
    </location>
</feature>
<comment type="catalytic activity">
    <reaction evidence="8">
        <text>L-seryl-[protein] + ATP = O-phospho-L-seryl-[protein] + ADP + H(+)</text>
        <dbReference type="Rhea" id="RHEA:17989"/>
        <dbReference type="Rhea" id="RHEA-COMP:9863"/>
        <dbReference type="Rhea" id="RHEA-COMP:11604"/>
        <dbReference type="ChEBI" id="CHEBI:15378"/>
        <dbReference type="ChEBI" id="CHEBI:29999"/>
        <dbReference type="ChEBI" id="CHEBI:30616"/>
        <dbReference type="ChEBI" id="CHEBI:83421"/>
        <dbReference type="ChEBI" id="CHEBI:456216"/>
        <dbReference type="EC" id="2.7.11.1"/>
    </reaction>
</comment>
<accession>B7KDB0</accession>
<gene>
    <name evidence="12" type="ordered locus">PCC7424_0464</name>
</gene>
<dbReference type="PANTHER" id="PTHR24363:SF0">
    <property type="entry name" value="SERINE_THREONINE KINASE LIKE DOMAIN CONTAINING 1"/>
    <property type="match status" value="1"/>
</dbReference>
<keyword evidence="4 9" id="KW-0547">Nucleotide-binding</keyword>
<keyword evidence="6 9" id="KW-0067">ATP-binding</keyword>
<evidence type="ECO:0000256" key="1">
    <source>
        <dbReference type="ARBA" id="ARBA00012513"/>
    </source>
</evidence>
<dbReference type="InterPro" id="IPR017441">
    <property type="entry name" value="Protein_kinase_ATP_BS"/>
</dbReference>
<keyword evidence="2 12" id="KW-0723">Serine/threonine-protein kinase</keyword>
<keyword evidence="13" id="KW-1185">Reference proteome</keyword>
<evidence type="ECO:0000256" key="7">
    <source>
        <dbReference type="ARBA" id="ARBA00047899"/>
    </source>
</evidence>
<dbReference type="GO" id="GO:0005524">
    <property type="term" value="F:ATP binding"/>
    <property type="evidence" value="ECO:0007669"/>
    <property type="project" value="UniProtKB-UniRule"/>
</dbReference>
<dbReference type="InterPro" id="IPR000719">
    <property type="entry name" value="Prot_kinase_dom"/>
</dbReference>
<dbReference type="OrthoDB" id="428678at2"/>
<dbReference type="PROSITE" id="PS00107">
    <property type="entry name" value="PROTEIN_KINASE_ATP"/>
    <property type="match status" value="1"/>
</dbReference>
<dbReference type="RefSeq" id="WP_012597877.1">
    <property type="nucleotide sequence ID" value="NC_011729.1"/>
</dbReference>
<evidence type="ECO:0000259" key="11">
    <source>
        <dbReference type="PROSITE" id="PS50011"/>
    </source>
</evidence>
<dbReference type="PANTHER" id="PTHR24363">
    <property type="entry name" value="SERINE/THREONINE PROTEIN KINASE"/>
    <property type="match status" value="1"/>
</dbReference>
<evidence type="ECO:0000256" key="2">
    <source>
        <dbReference type="ARBA" id="ARBA00022527"/>
    </source>
</evidence>
<keyword evidence="3" id="KW-0808">Transferase</keyword>
<dbReference type="eggNOG" id="COG0515">
    <property type="taxonomic scope" value="Bacteria"/>
</dbReference>
<evidence type="ECO:0000313" key="13">
    <source>
        <dbReference type="Proteomes" id="UP000002384"/>
    </source>
</evidence>
<proteinExistence type="predicted"/>
<dbReference type="HOGENOM" id="CLU_000288_135_5_3"/>
<keyword evidence="5 12" id="KW-0418">Kinase</keyword>
<dbReference type="STRING" id="65393.PCC7424_0464"/>
<dbReference type="GO" id="GO:0004674">
    <property type="term" value="F:protein serine/threonine kinase activity"/>
    <property type="evidence" value="ECO:0007669"/>
    <property type="project" value="UniProtKB-KW"/>
</dbReference>
<evidence type="ECO:0000256" key="10">
    <source>
        <dbReference type="SAM" id="MobiDB-lite"/>
    </source>
</evidence>
<feature type="region of interest" description="Disordered" evidence="10">
    <location>
        <begin position="326"/>
        <end position="367"/>
    </location>
</feature>
<sequence length="582" mass="65881">MNNQTIFQRYHILHKLGEGGFGTTYLAEDLQMPSRRRCVVKQLKPLTHEPQIYQLIKERFQKEAAILEQLSSQNRQIPQLYGYFEDQGQFYLVQEYIEGDTLSSLMEKKAIFDENTVKEILLKLLPVLNYVHNSRIVHRDIKPDNIIIRRSDNSPVLIDFGAVKESMGTMMTPTGSPTSSIVIGTPGFMPSEQSAGWPVYATDLYALGLTAIYLLTGKTPQELETDPLTGEIIWKHYVPQLSENLTYVLDKAIKSFHKERFLTAQEMLNALEPLSSSPDTVVVCPPTQVASISSSKSNGLKNLLIGGLIVIPLALGAYFWQNQESQNGTIEPNSPQKSPISSNTQNSEQQEPNFPTNQNQFDLVQFPQPSCGDSLPSDFSSYPLNVYPVFIEFSQNNFQYIRQNFCQDSFAKIRQDTGEKAIQIASFSNLKQAQEFSEFIKNQVGSGEVGEPTLVQQHPDQKIVESNPVEGQTLDEVQAKYTIKHLYDLLSEKNYPQATQLFSPQLASQFNPDFFNQFQRVTVENLQMISSTDSTIEFTGENTYIYWDGSTQRELRSYTVSNINGNPKIVGSKFMRVIKFKS</sequence>
<evidence type="ECO:0000256" key="9">
    <source>
        <dbReference type="PROSITE-ProRule" id="PRU10141"/>
    </source>
</evidence>
<dbReference type="KEGG" id="cyc:PCC7424_0464"/>
<dbReference type="Gene3D" id="1.10.510.10">
    <property type="entry name" value="Transferase(Phosphotransferase) domain 1"/>
    <property type="match status" value="1"/>
</dbReference>
<dbReference type="CDD" id="cd14014">
    <property type="entry name" value="STKc_PknB_like"/>
    <property type="match status" value="1"/>
</dbReference>
<dbReference type="SMART" id="SM00220">
    <property type="entry name" value="S_TKc"/>
    <property type="match status" value="1"/>
</dbReference>
<feature type="compositionally biased region" description="Polar residues" evidence="10">
    <location>
        <begin position="326"/>
        <end position="362"/>
    </location>
</feature>
<evidence type="ECO:0000256" key="4">
    <source>
        <dbReference type="ARBA" id="ARBA00022741"/>
    </source>
</evidence>
<dbReference type="AlphaFoldDB" id="B7KDB0"/>
<dbReference type="InterPro" id="IPR011009">
    <property type="entry name" value="Kinase-like_dom_sf"/>
</dbReference>
<dbReference type="Pfam" id="PF00069">
    <property type="entry name" value="Pkinase"/>
    <property type="match status" value="1"/>
</dbReference>
<evidence type="ECO:0000256" key="3">
    <source>
        <dbReference type="ARBA" id="ARBA00022679"/>
    </source>
</evidence>
<dbReference type="InterPro" id="IPR008271">
    <property type="entry name" value="Ser/Thr_kinase_AS"/>
</dbReference>
<evidence type="ECO:0000256" key="8">
    <source>
        <dbReference type="ARBA" id="ARBA00048679"/>
    </source>
</evidence>
<evidence type="ECO:0000256" key="5">
    <source>
        <dbReference type="ARBA" id="ARBA00022777"/>
    </source>
</evidence>
<dbReference type="EMBL" id="CP001291">
    <property type="protein sequence ID" value="ACK68930.1"/>
    <property type="molecule type" value="Genomic_DNA"/>
</dbReference>
<dbReference type="PROSITE" id="PS50011">
    <property type="entry name" value="PROTEIN_KINASE_DOM"/>
    <property type="match status" value="1"/>
</dbReference>
<dbReference type="SUPFAM" id="SSF56112">
    <property type="entry name" value="Protein kinase-like (PK-like)"/>
    <property type="match status" value="1"/>
</dbReference>
<dbReference type="EC" id="2.7.11.1" evidence="1"/>
<dbReference type="PROSITE" id="PS00108">
    <property type="entry name" value="PROTEIN_KINASE_ST"/>
    <property type="match status" value="1"/>
</dbReference>
<comment type="catalytic activity">
    <reaction evidence="7">
        <text>L-threonyl-[protein] + ATP = O-phospho-L-threonyl-[protein] + ADP + H(+)</text>
        <dbReference type="Rhea" id="RHEA:46608"/>
        <dbReference type="Rhea" id="RHEA-COMP:11060"/>
        <dbReference type="Rhea" id="RHEA-COMP:11605"/>
        <dbReference type="ChEBI" id="CHEBI:15378"/>
        <dbReference type="ChEBI" id="CHEBI:30013"/>
        <dbReference type="ChEBI" id="CHEBI:30616"/>
        <dbReference type="ChEBI" id="CHEBI:61977"/>
        <dbReference type="ChEBI" id="CHEBI:456216"/>
        <dbReference type="EC" id="2.7.11.1"/>
    </reaction>
</comment>
<reference evidence="13" key="1">
    <citation type="journal article" date="2011" name="MBio">
        <title>Novel metabolic attributes of the genus Cyanothece, comprising a group of unicellular nitrogen-fixing Cyanobacteria.</title>
        <authorList>
            <person name="Bandyopadhyay A."/>
            <person name="Elvitigala T."/>
            <person name="Welsh E."/>
            <person name="Stockel J."/>
            <person name="Liberton M."/>
            <person name="Min H."/>
            <person name="Sherman L.A."/>
            <person name="Pakrasi H.B."/>
        </authorList>
    </citation>
    <scope>NUCLEOTIDE SEQUENCE [LARGE SCALE GENOMIC DNA]</scope>
    <source>
        <strain evidence="13">PCC 7424</strain>
    </source>
</reference>
<name>B7KDB0_GLOC7</name>
<organism evidence="12 13">
    <name type="scientific">Gloeothece citriformis (strain PCC 7424)</name>
    <name type="common">Cyanothece sp. (strain PCC 7424)</name>
    <dbReference type="NCBI Taxonomy" id="65393"/>
    <lineage>
        <taxon>Bacteria</taxon>
        <taxon>Bacillati</taxon>
        <taxon>Cyanobacteriota</taxon>
        <taxon>Cyanophyceae</taxon>
        <taxon>Oscillatoriophycideae</taxon>
        <taxon>Chroococcales</taxon>
        <taxon>Aphanothecaceae</taxon>
        <taxon>Gloeothece</taxon>
        <taxon>Gloeothece citriformis</taxon>
    </lineage>
</organism>
<evidence type="ECO:0000256" key="6">
    <source>
        <dbReference type="ARBA" id="ARBA00022840"/>
    </source>
</evidence>
<evidence type="ECO:0000313" key="12">
    <source>
        <dbReference type="EMBL" id="ACK68930.1"/>
    </source>
</evidence>